<accession>A0ABW2PXX2</accession>
<name>A0ABW2PXX2_9BACL</name>
<gene>
    <name evidence="1" type="ORF">ACFQRG_09055</name>
</gene>
<organism evidence="1 2">
    <name type="scientific">Scopulibacillus cellulosilyticus</name>
    <dbReference type="NCBI Taxonomy" id="2665665"/>
    <lineage>
        <taxon>Bacteria</taxon>
        <taxon>Bacillati</taxon>
        <taxon>Bacillota</taxon>
        <taxon>Bacilli</taxon>
        <taxon>Bacillales</taxon>
        <taxon>Sporolactobacillaceae</taxon>
        <taxon>Scopulibacillus</taxon>
    </lineage>
</organism>
<evidence type="ECO:0000313" key="1">
    <source>
        <dbReference type="EMBL" id="MFC7393111.1"/>
    </source>
</evidence>
<protein>
    <submittedName>
        <fullName evidence="1">DUF2922 domain-containing protein</fullName>
    </submittedName>
</protein>
<sequence length="73" mass="7754">MLAKTLDLLFENVKGDTVRISLDDPIDPINPVSVNAAMDTIIQAGAFTSSGGDLVKKKGARVIERNINDISLG</sequence>
<reference evidence="2" key="1">
    <citation type="journal article" date="2019" name="Int. J. Syst. Evol. Microbiol.">
        <title>The Global Catalogue of Microorganisms (GCM) 10K type strain sequencing project: providing services to taxonomists for standard genome sequencing and annotation.</title>
        <authorList>
            <consortium name="The Broad Institute Genomics Platform"/>
            <consortium name="The Broad Institute Genome Sequencing Center for Infectious Disease"/>
            <person name="Wu L."/>
            <person name="Ma J."/>
        </authorList>
    </citation>
    <scope>NUCLEOTIDE SEQUENCE [LARGE SCALE GENOMIC DNA]</scope>
    <source>
        <strain evidence="2">CGMCC 1.16305</strain>
    </source>
</reference>
<evidence type="ECO:0000313" key="2">
    <source>
        <dbReference type="Proteomes" id="UP001596505"/>
    </source>
</evidence>
<comment type="caution">
    <text evidence="1">The sequence shown here is derived from an EMBL/GenBank/DDBJ whole genome shotgun (WGS) entry which is preliminary data.</text>
</comment>
<dbReference type="InterPro" id="IPR021321">
    <property type="entry name" value="DUF2922"/>
</dbReference>
<dbReference type="RefSeq" id="WP_380965560.1">
    <property type="nucleotide sequence ID" value="NZ_JBHTCO010000010.1"/>
</dbReference>
<dbReference type="Proteomes" id="UP001596505">
    <property type="component" value="Unassembled WGS sequence"/>
</dbReference>
<proteinExistence type="predicted"/>
<keyword evidence="2" id="KW-1185">Reference proteome</keyword>
<dbReference type="Pfam" id="PF11148">
    <property type="entry name" value="DUF2922"/>
    <property type="match status" value="1"/>
</dbReference>
<dbReference type="EMBL" id="JBHTCO010000010">
    <property type="protein sequence ID" value="MFC7393111.1"/>
    <property type="molecule type" value="Genomic_DNA"/>
</dbReference>